<keyword evidence="8" id="KW-1185">Reference proteome</keyword>
<evidence type="ECO:0000256" key="4">
    <source>
        <dbReference type="SAM" id="Phobius"/>
    </source>
</evidence>
<evidence type="ECO:0000313" key="8">
    <source>
        <dbReference type="Proteomes" id="UP000739180"/>
    </source>
</evidence>
<feature type="transmembrane region" description="Helical" evidence="4">
    <location>
        <begin position="12"/>
        <end position="34"/>
    </location>
</feature>
<dbReference type="InterPro" id="IPR003660">
    <property type="entry name" value="HAMP_dom"/>
</dbReference>
<dbReference type="PANTHER" id="PTHR43531:SF16">
    <property type="entry name" value="METHYL-ACCEPTING CHEMOTAXIS PROTEIN II"/>
    <property type="match status" value="1"/>
</dbReference>
<protein>
    <submittedName>
        <fullName evidence="7">HAMP domain-containing protein</fullName>
    </submittedName>
</protein>
<name>A0ABY2XK63_9GAMM</name>
<gene>
    <name evidence="7" type="ORF">FGS76_10835</name>
</gene>
<evidence type="ECO:0000259" key="6">
    <source>
        <dbReference type="PROSITE" id="PS50885"/>
    </source>
</evidence>
<organism evidence="7 8">
    <name type="scientific">Alloalcanivorax gelatiniphagus</name>
    <dbReference type="NCBI Taxonomy" id="1194167"/>
    <lineage>
        <taxon>Bacteria</taxon>
        <taxon>Pseudomonadati</taxon>
        <taxon>Pseudomonadota</taxon>
        <taxon>Gammaproteobacteria</taxon>
        <taxon>Oceanospirillales</taxon>
        <taxon>Alcanivoracaceae</taxon>
        <taxon>Alloalcanivorax</taxon>
    </lineage>
</organism>
<keyword evidence="4" id="KW-1133">Transmembrane helix</keyword>
<dbReference type="PRINTS" id="PR00260">
    <property type="entry name" value="CHEMTRNSDUCR"/>
</dbReference>
<comment type="caution">
    <text evidence="7">The sequence shown here is derived from an EMBL/GenBank/DDBJ whole genome shotgun (WGS) entry which is preliminary data.</text>
</comment>
<dbReference type="CDD" id="cd11386">
    <property type="entry name" value="MCP_signal"/>
    <property type="match status" value="1"/>
</dbReference>
<evidence type="ECO:0000256" key="2">
    <source>
        <dbReference type="ARBA" id="ARBA00029447"/>
    </source>
</evidence>
<dbReference type="PANTHER" id="PTHR43531">
    <property type="entry name" value="PROTEIN ICFG"/>
    <property type="match status" value="1"/>
</dbReference>
<keyword evidence="1 3" id="KW-0807">Transducer</keyword>
<dbReference type="PROSITE" id="PS50885">
    <property type="entry name" value="HAMP"/>
    <property type="match status" value="1"/>
</dbReference>
<keyword evidence="4" id="KW-0472">Membrane</keyword>
<dbReference type="InterPro" id="IPR051310">
    <property type="entry name" value="MCP_chemotaxis"/>
</dbReference>
<dbReference type="SMART" id="SM00283">
    <property type="entry name" value="MA"/>
    <property type="match status" value="1"/>
</dbReference>
<dbReference type="Proteomes" id="UP000739180">
    <property type="component" value="Unassembled WGS sequence"/>
</dbReference>
<dbReference type="SUPFAM" id="SSF58104">
    <property type="entry name" value="Methyl-accepting chemotaxis protein (MCP) signaling domain"/>
    <property type="match status" value="1"/>
</dbReference>
<evidence type="ECO:0000256" key="3">
    <source>
        <dbReference type="PROSITE-ProRule" id="PRU00284"/>
    </source>
</evidence>
<proteinExistence type="inferred from homology"/>
<accession>A0ABY2XK63</accession>
<dbReference type="PROSITE" id="PS50111">
    <property type="entry name" value="CHEMOTAXIS_TRANSDUC_2"/>
    <property type="match status" value="1"/>
</dbReference>
<comment type="similarity">
    <text evidence="2">Belongs to the methyl-accepting chemotaxis (MCP) protein family.</text>
</comment>
<dbReference type="InterPro" id="IPR004089">
    <property type="entry name" value="MCPsignal_dom"/>
</dbReference>
<keyword evidence="4" id="KW-0812">Transmembrane</keyword>
<evidence type="ECO:0000313" key="7">
    <source>
        <dbReference type="EMBL" id="TMW12404.1"/>
    </source>
</evidence>
<dbReference type="RefSeq" id="WP_138772660.1">
    <property type="nucleotide sequence ID" value="NZ_JBHSSX010000017.1"/>
</dbReference>
<sequence>MLHSLNRINVKYALTFVGVALSLWLVVLADALLVNSLRDRLDAFSGPFHQATVAVMGAQRDLYQARSAENEYLRYIPGMPESKAAKASYLAMADQAQQALASFRVAMADYPEVLARAQGFEDSFAAWRQASQATFDYYDDQNVVRATQQIDRASLDTFEALGALLGRASQAVDTRTDQLAAETAGKIARQRLIVGLFAGVVGLVAMAVALVGPHLMARAIGGITGRIRDITDGDGDLTARVNSPRGDEIGDLARAFDAFIERIDSTFQAVRDNALGVHRAADEIALGGQELAGRTEQSAANLQQTSASIEQITTTVRHTAEAAGEADGLAQQTAAVARRGRTAMHKVETTMDEINAASSRINEIVALIDGIAFQTNILALNASVEAARAGEHGRGFAVVAEEVRILAARSGDASRDIRDLVERSASSTRGGVDLVRDAGRTMDEIVAGIEQVTGVIGGISTGAREQSQGIGQVNTAVSELDAMTQHNASLVEESSGAAESMRRQAQELTALIAGFRLSDQHQGADAPAVLESPDQEDAFAPELAA</sequence>
<dbReference type="Gene3D" id="1.10.287.950">
    <property type="entry name" value="Methyl-accepting chemotaxis protein"/>
    <property type="match status" value="1"/>
</dbReference>
<evidence type="ECO:0000259" key="5">
    <source>
        <dbReference type="PROSITE" id="PS50111"/>
    </source>
</evidence>
<feature type="domain" description="HAMP" evidence="6">
    <location>
        <begin position="214"/>
        <end position="268"/>
    </location>
</feature>
<dbReference type="Pfam" id="PF00672">
    <property type="entry name" value="HAMP"/>
    <property type="match status" value="1"/>
</dbReference>
<dbReference type="CDD" id="cd06225">
    <property type="entry name" value="HAMP"/>
    <property type="match status" value="1"/>
</dbReference>
<feature type="domain" description="Methyl-accepting transducer" evidence="5">
    <location>
        <begin position="273"/>
        <end position="502"/>
    </location>
</feature>
<evidence type="ECO:0000256" key="1">
    <source>
        <dbReference type="ARBA" id="ARBA00023224"/>
    </source>
</evidence>
<dbReference type="SMART" id="SM00304">
    <property type="entry name" value="HAMP"/>
    <property type="match status" value="1"/>
</dbReference>
<dbReference type="EMBL" id="VCQT01000034">
    <property type="protein sequence ID" value="TMW12404.1"/>
    <property type="molecule type" value="Genomic_DNA"/>
</dbReference>
<reference evidence="7 8" key="1">
    <citation type="submission" date="2019-05" db="EMBL/GenBank/DDBJ databases">
        <title>Genome of Alcanivorax gelatiniphagus, an oil degrading marine bacteria.</title>
        <authorList>
            <person name="Kwon K.K."/>
        </authorList>
    </citation>
    <scope>NUCLEOTIDE SEQUENCE [LARGE SCALE GENOMIC DNA]</scope>
    <source>
        <strain evidence="7 8">MEBiC 08158</strain>
    </source>
</reference>
<feature type="transmembrane region" description="Helical" evidence="4">
    <location>
        <begin position="192"/>
        <end position="216"/>
    </location>
</feature>
<dbReference type="InterPro" id="IPR004090">
    <property type="entry name" value="Chemotax_Me-accpt_rcpt"/>
</dbReference>
<dbReference type="Pfam" id="PF00015">
    <property type="entry name" value="MCPsignal"/>
    <property type="match status" value="1"/>
</dbReference>